<dbReference type="Proteomes" id="UP000572754">
    <property type="component" value="Unassembled WGS sequence"/>
</dbReference>
<evidence type="ECO:0000256" key="4">
    <source>
        <dbReference type="ARBA" id="ARBA00022857"/>
    </source>
</evidence>
<dbReference type="AlphaFoldDB" id="A0A8H5U8M8"/>
<evidence type="ECO:0000256" key="2">
    <source>
        <dbReference type="ARBA" id="ARBA00022630"/>
    </source>
</evidence>
<evidence type="ECO:0000256" key="5">
    <source>
        <dbReference type="ARBA" id="ARBA00023002"/>
    </source>
</evidence>
<keyword evidence="5" id="KW-0560">Oxidoreductase</keyword>
<accession>A0A8H5U8M8</accession>
<dbReference type="Gene3D" id="3.50.50.60">
    <property type="entry name" value="FAD/NAD(P)-binding domain"/>
    <property type="match status" value="1"/>
</dbReference>
<name>A0A8H5U8M8_FUSCI</name>
<evidence type="ECO:0000313" key="6">
    <source>
        <dbReference type="EMBL" id="KAF5684803.1"/>
    </source>
</evidence>
<dbReference type="GO" id="GO:0050660">
    <property type="term" value="F:flavin adenine dinucleotide binding"/>
    <property type="evidence" value="ECO:0007669"/>
    <property type="project" value="InterPro"/>
</dbReference>
<evidence type="ECO:0000256" key="1">
    <source>
        <dbReference type="ARBA" id="ARBA00009183"/>
    </source>
</evidence>
<dbReference type="InterPro" id="IPR036188">
    <property type="entry name" value="FAD/NAD-bd_sf"/>
</dbReference>
<evidence type="ECO:0000256" key="3">
    <source>
        <dbReference type="ARBA" id="ARBA00022827"/>
    </source>
</evidence>
<dbReference type="InterPro" id="IPR000960">
    <property type="entry name" value="Flavin_mOase"/>
</dbReference>
<keyword evidence="2" id="KW-0285">Flavoprotein</keyword>
<keyword evidence="3" id="KW-0274">FAD</keyword>
<sequence>MRVAVIGAGPGGLVTLKYLKEAHKFFNIDPVEVRLFEREGGVGGTFTQRTYEDAELVSSKYLTFFSDFRADLDDPDFLSAERFIRYLKEYADYFHLWPEISLNTSVTSVRRGQAGGHVVHYRGADGFDMKWECDAVSICTGLHVIPNIPDVKGIDKVKVVKHSSQFKKREEFPHGGTVVVLGTGETGMDIAHLAVTSPTKRVVLCHRQGFLGAPKRIPTPILLPGLLGRSSKPNGPELPIDVSWQAPLLDSYLPPFLRDRLFTWRFQDININGLAVLTKIDSIHLEVGYFNKAVWRSLHYISEPYRPTNPGIIERIRRSLITIDVPKVPDGRYIDLAPWPTHIDPEGIMHFSENGRPEAERMKTLPPVKPTMVVYATGYTQEFSIFEEANKNGEDYATCSEADVRCVWRHDDPTVSFIGFVRPGYGAIPPLAELQAQLWLLALVKPEVAESLKPREEYHFKLHGHKRIDYGVHHESYAYQLALDMNAVPSIWDGVRAGWAAGDKHPGLWWRLPILWLAGAQFNTKFRIVGPYQWDGAVDVLGVELWETITRREGLFGAFIMTVVPAVMVGTSTFIMWLIGLLGSFVTAIGRIANGSSRVM</sequence>
<dbReference type="Pfam" id="PF00743">
    <property type="entry name" value="FMO-like"/>
    <property type="match status" value="1"/>
</dbReference>
<protein>
    <recommendedName>
        <fullName evidence="8">Monooxygenase</fullName>
    </recommendedName>
</protein>
<dbReference type="InterPro" id="IPR050346">
    <property type="entry name" value="FMO-like"/>
</dbReference>
<evidence type="ECO:0000313" key="7">
    <source>
        <dbReference type="Proteomes" id="UP000572754"/>
    </source>
</evidence>
<dbReference type="PRINTS" id="PR00370">
    <property type="entry name" value="FMOXYGENASE"/>
</dbReference>
<evidence type="ECO:0008006" key="8">
    <source>
        <dbReference type="Google" id="ProtNLM"/>
    </source>
</evidence>
<keyword evidence="7" id="KW-1185">Reference proteome</keyword>
<dbReference type="PANTHER" id="PTHR23023">
    <property type="entry name" value="DIMETHYLANILINE MONOOXYGENASE"/>
    <property type="match status" value="1"/>
</dbReference>
<reference evidence="7" key="1">
    <citation type="journal article" date="2020" name="BMC Genomics">
        <title>Correction to: Identification and distribution of gene clusters required for synthesis of sphingolipid metabolism inhibitors in diverse species of the filamentous fungus Fusarium.</title>
        <authorList>
            <person name="Kim H.S."/>
            <person name="Lohmar J.M."/>
            <person name="Busman M."/>
            <person name="Brown D.W."/>
            <person name="Naumann T.A."/>
            <person name="Divon H.H."/>
            <person name="Lysoe E."/>
            <person name="Uhlig S."/>
            <person name="Proctor R.H."/>
        </authorList>
    </citation>
    <scope>NUCLEOTIDE SEQUENCE [LARGE SCALE GENOMIC DNA]</scope>
    <source>
        <strain evidence="7">NRRL 25331</strain>
    </source>
</reference>
<comment type="caution">
    <text evidence="6">The sequence shown here is derived from an EMBL/GenBank/DDBJ whole genome shotgun (WGS) entry which is preliminary data.</text>
</comment>
<dbReference type="GO" id="GO:0004499">
    <property type="term" value="F:N,N-dimethylaniline monooxygenase activity"/>
    <property type="evidence" value="ECO:0007669"/>
    <property type="project" value="InterPro"/>
</dbReference>
<gene>
    <name evidence="6" type="ORF">FCIRC_3758</name>
</gene>
<dbReference type="SUPFAM" id="SSF51905">
    <property type="entry name" value="FAD/NAD(P)-binding domain"/>
    <property type="match status" value="1"/>
</dbReference>
<organism evidence="6 7">
    <name type="scientific">Fusarium circinatum</name>
    <name type="common">Pitch canker fungus</name>
    <name type="synonym">Gibberella circinata</name>
    <dbReference type="NCBI Taxonomy" id="48490"/>
    <lineage>
        <taxon>Eukaryota</taxon>
        <taxon>Fungi</taxon>
        <taxon>Dikarya</taxon>
        <taxon>Ascomycota</taxon>
        <taxon>Pezizomycotina</taxon>
        <taxon>Sordariomycetes</taxon>
        <taxon>Hypocreomycetidae</taxon>
        <taxon>Hypocreales</taxon>
        <taxon>Nectriaceae</taxon>
        <taxon>Fusarium</taxon>
        <taxon>Fusarium fujikuroi species complex</taxon>
    </lineage>
</organism>
<reference evidence="6 7" key="2">
    <citation type="submission" date="2020-05" db="EMBL/GenBank/DDBJ databases">
        <title>Identification and distribution of gene clusters putatively required for synthesis of sphingolipid metabolism inhibitors in phylogenetically diverse species of the filamentous fungus Fusarium.</title>
        <authorList>
            <person name="Kim H.-S."/>
            <person name="Busman M."/>
            <person name="Brown D.W."/>
            <person name="Divon H."/>
            <person name="Uhlig S."/>
            <person name="Proctor R.H."/>
        </authorList>
    </citation>
    <scope>NUCLEOTIDE SEQUENCE [LARGE SCALE GENOMIC DNA]</scope>
    <source>
        <strain evidence="6 7">NRRL 25331</strain>
    </source>
</reference>
<proteinExistence type="inferred from homology"/>
<keyword evidence="4" id="KW-0521">NADP</keyword>
<dbReference type="InterPro" id="IPR020946">
    <property type="entry name" value="Flavin_mOase-like"/>
</dbReference>
<dbReference type="EMBL" id="JAAQPE010000122">
    <property type="protein sequence ID" value="KAF5684803.1"/>
    <property type="molecule type" value="Genomic_DNA"/>
</dbReference>
<comment type="similarity">
    <text evidence="1">Belongs to the FMO family.</text>
</comment>
<dbReference type="PIRSF" id="PIRSF000332">
    <property type="entry name" value="FMO"/>
    <property type="match status" value="1"/>
</dbReference>
<dbReference type="GO" id="GO:0050661">
    <property type="term" value="F:NADP binding"/>
    <property type="evidence" value="ECO:0007669"/>
    <property type="project" value="InterPro"/>
</dbReference>